<dbReference type="Gene3D" id="3.30.530.20">
    <property type="match status" value="1"/>
</dbReference>
<reference evidence="1 2" key="1">
    <citation type="journal article" date="2019" name="Int. J. Syst. Evol. Microbiol.">
        <title>The Global Catalogue of Microorganisms (GCM) 10K type strain sequencing project: providing services to taxonomists for standard genome sequencing and annotation.</title>
        <authorList>
            <consortium name="The Broad Institute Genomics Platform"/>
            <consortium name="The Broad Institute Genome Sequencing Center for Infectious Disease"/>
            <person name="Wu L."/>
            <person name="Ma J."/>
        </authorList>
    </citation>
    <scope>NUCLEOTIDE SEQUENCE [LARGE SCALE GENOMIC DNA]</scope>
    <source>
        <strain evidence="1 2">PSRA2</strain>
    </source>
</reference>
<dbReference type="AlphaFoldDB" id="A0ABD5U6W6"/>
<keyword evidence="2" id="KW-1185">Reference proteome</keyword>
<dbReference type="CDD" id="cd07812">
    <property type="entry name" value="SRPBCC"/>
    <property type="match status" value="1"/>
</dbReference>
<dbReference type="EMBL" id="JBHSXM010000001">
    <property type="protein sequence ID" value="MFC6836269.1"/>
    <property type="molecule type" value="Genomic_DNA"/>
</dbReference>
<dbReference type="Proteomes" id="UP001596406">
    <property type="component" value="Unassembled WGS sequence"/>
</dbReference>
<sequence>MTVRVERSFELDAAPEDVWDFISDPEKRARPISVVDEFETTGERTATWHVKLPIPLVDRTIAVETRETTVEPPSYVRFVGRSKVMRVVGEHELESVEGGTRLTNRFTVDGKLPGVERFFKRNLDDELDNLEDAIRADLGLD</sequence>
<protein>
    <submittedName>
        <fullName evidence="1">CoxG family protein</fullName>
    </submittedName>
</protein>
<dbReference type="InterPro" id="IPR019587">
    <property type="entry name" value="Polyketide_cyclase/dehydratase"/>
</dbReference>
<evidence type="ECO:0000313" key="2">
    <source>
        <dbReference type="Proteomes" id="UP001596406"/>
    </source>
</evidence>
<dbReference type="SUPFAM" id="SSF55961">
    <property type="entry name" value="Bet v1-like"/>
    <property type="match status" value="1"/>
</dbReference>
<proteinExistence type="predicted"/>
<dbReference type="InterPro" id="IPR023393">
    <property type="entry name" value="START-like_dom_sf"/>
</dbReference>
<dbReference type="Pfam" id="PF10604">
    <property type="entry name" value="Polyketide_cyc2"/>
    <property type="match status" value="1"/>
</dbReference>
<accession>A0ABD5U6W6</accession>
<comment type="caution">
    <text evidence="1">The sequence shown here is derived from an EMBL/GenBank/DDBJ whole genome shotgun (WGS) entry which is preliminary data.</text>
</comment>
<organism evidence="1 2">
    <name type="scientific">Halomarina ordinaria</name>
    <dbReference type="NCBI Taxonomy" id="3033939"/>
    <lineage>
        <taxon>Archaea</taxon>
        <taxon>Methanobacteriati</taxon>
        <taxon>Methanobacteriota</taxon>
        <taxon>Stenosarchaea group</taxon>
        <taxon>Halobacteria</taxon>
        <taxon>Halobacteriales</taxon>
        <taxon>Natronomonadaceae</taxon>
        <taxon>Halomarina</taxon>
    </lineage>
</organism>
<evidence type="ECO:0000313" key="1">
    <source>
        <dbReference type="EMBL" id="MFC6836269.1"/>
    </source>
</evidence>
<dbReference type="RefSeq" id="WP_304447959.1">
    <property type="nucleotide sequence ID" value="NZ_JARRAH010000001.1"/>
</dbReference>
<gene>
    <name evidence="1" type="ORF">ACFQHK_07085</name>
</gene>
<name>A0ABD5U6W6_9EURY</name>